<evidence type="ECO:0000256" key="7">
    <source>
        <dbReference type="ARBA" id="ARBA00023136"/>
    </source>
</evidence>
<dbReference type="GO" id="GO:0000139">
    <property type="term" value="C:Golgi membrane"/>
    <property type="evidence" value="ECO:0007669"/>
    <property type="project" value="UniProtKB-SubCell"/>
</dbReference>
<evidence type="ECO:0000256" key="2">
    <source>
        <dbReference type="ARBA" id="ARBA00006419"/>
    </source>
</evidence>
<dbReference type="Pfam" id="PF04124">
    <property type="entry name" value="Dor1"/>
    <property type="match status" value="1"/>
</dbReference>
<proteinExistence type="inferred from homology"/>
<dbReference type="GO" id="GO:0006891">
    <property type="term" value="P:intra-Golgi vesicle-mediated transport"/>
    <property type="evidence" value="ECO:0007669"/>
    <property type="project" value="TreeGrafter"/>
</dbReference>
<evidence type="ECO:0000256" key="6">
    <source>
        <dbReference type="ARBA" id="ARBA00023034"/>
    </source>
</evidence>
<evidence type="ECO:0000256" key="1">
    <source>
        <dbReference type="ARBA" id="ARBA00004395"/>
    </source>
</evidence>
<dbReference type="InterPro" id="IPR016159">
    <property type="entry name" value="Cullin_repeat-like_dom_sf"/>
</dbReference>
<reference evidence="9 10" key="1">
    <citation type="submission" date="2016-04" db="EMBL/GenBank/DDBJ databases">
        <title>Evolutionary innovation and constraint leading to complex multicellularity in the Ascomycota.</title>
        <authorList>
            <person name="Cisse O."/>
            <person name="Nguyen A."/>
            <person name="Hewitt D.A."/>
            <person name="Jedd G."/>
            <person name="Stajich J.E."/>
        </authorList>
    </citation>
    <scope>NUCLEOTIDE SEQUENCE [LARGE SCALE GENOMIC DNA]</scope>
    <source>
        <strain evidence="9 10">DAH-3</strain>
    </source>
</reference>
<keyword evidence="6" id="KW-0333">Golgi apparatus</keyword>
<dbReference type="InterPro" id="IPR007255">
    <property type="entry name" value="COG8"/>
</dbReference>
<dbReference type="STRING" id="1198029.A0A1U7LMY5"/>
<dbReference type="SUPFAM" id="SSF74788">
    <property type="entry name" value="Cullin repeat-like"/>
    <property type="match status" value="1"/>
</dbReference>
<evidence type="ECO:0000313" key="10">
    <source>
        <dbReference type="Proteomes" id="UP000186594"/>
    </source>
</evidence>
<sequence>MHQDHEYFSYLTSLPLSSLRSERTALFAEKEQSTSSQIALLKRERDGIVRVDSVTSEFYSSLSKLRGQLVELQLSTPNVYTAIEGFNNRIGDINQKREHAVLLSRASDRIEDLLSIPKLINTCILNGSYEDAISLSHHVENLDVRIPGCPVLKTLKKQIDKEMQAMTVHLLGILKDGSKLQTALKAWLLCRVLINIQVINLLKRTTEFRDDHLQYLFLLYRWDFLQFTVKGIPPSDDGYRYLKRFIEVIREYSFTIISQYKSIFGEEASNSFSSHILSLFALNLVDWIKNMLQHHLHKVRDVELKKNLLNQLLYCSGSLARVGVEFSGVICELFEGYVEVVKNHREVVLKMQMSNINER</sequence>
<protein>
    <recommendedName>
        <fullName evidence="3">Conserved oligomeric Golgi complex subunit 8</fullName>
    </recommendedName>
    <alternativeName>
        <fullName evidence="8">Component of oligomeric Golgi complex 8</fullName>
    </alternativeName>
</protein>
<name>A0A1U7LMY5_NEOID</name>
<keyword evidence="10" id="KW-1185">Reference proteome</keyword>
<evidence type="ECO:0000313" key="9">
    <source>
        <dbReference type="EMBL" id="OLL24014.1"/>
    </source>
</evidence>
<evidence type="ECO:0000256" key="4">
    <source>
        <dbReference type="ARBA" id="ARBA00022448"/>
    </source>
</evidence>
<keyword evidence="7" id="KW-0472">Membrane</keyword>
<dbReference type="GO" id="GO:0017119">
    <property type="term" value="C:Golgi transport complex"/>
    <property type="evidence" value="ECO:0007669"/>
    <property type="project" value="InterPro"/>
</dbReference>
<dbReference type="EMBL" id="LXFE01001034">
    <property type="protein sequence ID" value="OLL24014.1"/>
    <property type="molecule type" value="Genomic_DNA"/>
</dbReference>
<comment type="subcellular location">
    <subcellularLocation>
        <location evidence="1">Golgi apparatus membrane</location>
        <topology evidence="1">Peripheral membrane protein</topology>
    </subcellularLocation>
</comment>
<keyword evidence="4" id="KW-0813">Transport</keyword>
<evidence type="ECO:0000256" key="5">
    <source>
        <dbReference type="ARBA" id="ARBA00022927"/>
    </source>
</evidence>
<evidence type="ECO:0000256" key="3">
    <source>
        <dbReference type="ARBA" id="ARBA00020983"/>
    </source>
</evidence>
<dbReference type="GO" id="GO:0015031">
    <property type="term" value="P:protein transport"/>
    <property type="evidence" value="ECO:0007669"/>
    <property type="project" value="UniProtKB-KW"/>
</dbReference>
<dbReference type="Proteomes" id="UP000186594">
    <property type="component" value="Unassembled WGS sequence"/>
</dbReference>
<dbReference type="OrthoDB" id="1661054at2759"/>
<comment type="caution">
    <text evidence="9">The sequence shown here is derived from an EMBL/GenBank/DDBJ whole genome shotgun (WGS) entry which is preliminary data.</text>
</comment>
<gene>
    <name evidence="9" type="ORF">NEOLI_003354</name>
</gene>
<comment type="similarity">
    <text evidence="2">Belongs to the COG8 family.</text>
</comment>
<dbReference type="PANTHER" id="PTHR21311:SF0">
    <property type="entry name" value="CONSERVED OLIGOMERIC GOLGI COMPLEX SUBUNIT 8"/>
    <property type="match status" value="1"/>
</dbReference>
<accession>A0A1U7LMY5</accession>
<evidence type="ECO:0000256" key="8">
    <source>
        <dbReference type="ARBA" id="ARBA00031347"/>
    </source>
</evidence>
<organism evidence="9 10">
    <name type="scientific">Neolecta irregularis (strain DAH-3)</name>
    <dbReference type="NCBI Taxonomy" id="1198029"/>
    <lineage>
        <taxon>Eukaryota</taxon>
        <taxon>Fungi</taxon>
        <taxon>Dikarya</taxon>
        <taxon>Ascomycota</taxon>
        <taxon>Taphrinomycotina</taxon>
        <taxon>Neolectales</taxon>
        <taxon>Neolectaceae</taxon>
        <taxon>Neolecta</taxon>
    </lineage>
</organism>
<dbReference type="AlphaFoldDB" id="A0A1U7LMY5"/>
<keyword evidence="5" id="KW-0653">Protein transport</keyword>
<dbReference type="PANTHER" id="PTHR21311">
    <property type="entry name" value="CONSERVED OLIGOMERIC GOLGI COMPLEX COMPONENT 8"/>
    <property type="match status" value="1"/>
</dbReference>
<dbReference type="OMA" id="DAMKDMT"/>